<dbReference type="Proteomes" id="UP000198403">
    <property type="component" value="Unassembled WGS sequence"/>
</dbReference>
<accession>A0A238Z0S5</accession>
<name>A0A238Z0S5_9ACTN</name>
<evidence type="ECO:0000313" key="2">
    <source>
        <dbReference type="EMBL" id="SNR76434.1"/>
    </source>
</evidence>
<gene>
    <name evidence="2" type="ORF">SAMN06272737_12380</name>
</gene>
<protein>
    <submittedName>
        <fullName evidence="2">Uncharacterized protein</fullName>
    </submittedName>
</protein>
<feature type="transmembrane region" description="Helical" evidence="1">
    <location>
        <begin position="33"/>
        <end position="51"/>
    </location>
</feature>
<organism evidence="2 3">
    <name type="scientific">Blastococcus mobilis</name>
    <dbReference type="NCBI Taxonomy" id="1938746"/>
    <lineage>
        <taxon>Bacteria</taxon>
        <taxon>Bacillati</taxon>
        <taxon>Actinomycetota</taxon>
        <taxon>Actinomycetes</taxon>
        <taxon>Geodermatophilales</taxon>
        <taxon>Geodermatophilaceae</taxon>
        <taxon>Blastococcus</taxon>
    </lineage>
</organism>
<feature type="transmembrane region" description="Helical" evidence="1">
    <location>
        <begin position="58"/>
        <end position="82"/>
    </location>
</feature>
<feature type="transmembrane region" description="Helical" evidence="1">
    <location>
        <begin position="88"/>
        <end position="107"/>
    </location>
</feature>
<reference evidence="2 3" key="1">
    <citation type="submission" date="2017-06" db="EMBL/GenBank/DDBJ databases">
        <authorList>
            <person name="Kim H.J."/>
            <person name="Triplett B.A."/>
        </authorList>
    </citation>
    <scope>NUCLEOTIDE SEQUENCE [LARGE SCALE GENOMIC DNA]</scope>
    <source>
        <strain evidence="2 3">DSM 44272</strain>
    </source>
</reference>
<dbReference type="EMBL" id="FZNO01000023">
    <property type="protein sequence ID" value="SNR76434.1"/>
    <property type="molecule type" value="Genomic_DNA"/>
</dbReference>
<evidence type="ECO:0000313" key="3">
    <source>
        <dbReference type="Proteomes" id="UP000198403"/>
    </source>
</evidence>
<keyword evidence="1" id="KW-0812">Transmembrane</keyword>
<keyword evidence="1" id="KW-0472">Membrane</keyword>
<proteinExistence type="predicted"/>
<dbReference type="AlphaFoldDB" id="A0A238Z0S5"/>
<evidence type="ECO:0000256" key="1">
    <source>
        <dbReference type="SAM" id="Phobius"/>
    </source>
</evidence>
<keyword evidence="1" id="KW-1133">Transmembrane helix</keyword>
<sequence length="119" mass="11825">MLGFVTGGLTALVSLALLFVVAGGDDEPVTLLLLLGIPCAIALVTGAATLLGRRSPGLLFGAALASVGVLVLVAVVGMATLYGGDRGGVILFVGCALPLPVLTAVFARRPRVRGWATAG</sequence>
<keyword evidence="3" id="KW-1185">Reference proteome</keyword>